<feature type="binding site" evidence="12">
    <location>
        <position position="190"/>
    </location>
    <ligand>
        <name>S-adenosyl-L-methionine</name>
        <dbReference type="ChEBI" id="CHEBI:59789"/>
    </ligand>
</feature>
<comment type="caution">
    <text evidence="14">The sequence shown here is derived from an EMBL/GenBank/DDBJ whole genome shotgun (WGS) entry which is preliminary data.</text>
</comment>
<evidence type="ECO:0000256" key="8">
    <source>
        <dbReference type="ARBA" id="ARBA00023134"/>
    </source>
</evidence>
<dbReference type="CDD" id="cd01335">
    <property type="entry name" value="Radical_SAM"/>
    <property type="match status" value="1"/>
</dbReference>
<keyword evidence="7 12" id="KW-0411">Iron-sulfur</keyword>
<feature type="binding site" evidence="12">
    <location>
        <position position="64"/>
    </location>
    <ligand>
        <name>GTP</name>
        <dbReference type="ChEBI" id="CHEBI:37565"/>
    </ligand>
</feature>
<evidence type="ECO:0000256" key="3">
    <source>
        <dbReference type="ARBA" id="ARBA00022691"/>
    </source>
</evidence>
<evidence type="ECO:0000259" key="13">
    <source>
        <dbReference type="PROSITE" id="PS51918"/>
    </source>
</evidence>
<evidence type="ECO:0000256" key="2">
    <source>
        <dbReference type="ARBA" id="ARBA00022485"/>
    </source>
</evidence>
<proteinExistence type="inferred from homology"/>
<dbReference type="InterPro" id="IPR006638">
    <property type="entry name" value="Elp3/MiaA/NifB-like_rSAM"/>
</dbReference>
<dbReference type="SFLD" id="SFLDG01383">
    <property type="entry name" value="cyclic_pyranopterin_phosphate"/>
    <property type="match status" value="1"/>
</dbReference>
<feature type="binding site" evidence="12">
    <location>
        <position position="28"/>
    </location>
    <ligand>
        <name>S-adenosyl-L-methionine</name>
        <dbReference type="ChEBI" id="CHEBI:59789"/>
    </ligand>
</feature>
<keyword evidence="9 12" id="KW-0501">Molybdenum cofactor biosynthesis</keyword>
<dbReference type="InterPro" id="IPR010505">
    <property type="entry name" value="MoaA_twitch"/>
</dbReference>
<accession>A0ABQ2GX97</accession>
<feature type="binding site" evidence="12">
    <location>
        <position position="254"/>
    </location>
    <ligand>
        <name>[4Fe-4S] cluster</name>
        <dbReference type="ChEBI" id="CHEBI:49883"/>
        <label>2</label>
        <note>4Fe-4S-substrate</note>
    </ligand>
</feature>
<keyword evidence="10 12" id="KW-0456">Lyase</keyword>
<gene>
    <name evidence="14" type="primary">moaA1</name>
    <name evidence="12" type="synonym">moaA</name>
    <name evidence="14" type="ORF">GCM10009425_29430</name>
</gene>
<feature type="binding site" evidence="12">
    <location>
        <begin position="259"/>
        <end position="261"/>
    </location>
    <ligand>
        <name>GTP</name>
        <dbReference type="ChEBI" id="CHEBI:37565"/>
    </ligand>
</feature>
<organism evidence="14 15">
    <name type="scientific">Pseudomonas asuensis</name>
    <dbReference type="NCBI Taxonomy" id="1825787"/>
    <lineage>
        <taxon>Bacteria</taxon>
        <taxon>Pseudomonadati</taxon>
        <taxon>Pseudomonadota</taxon>
        <taxon>Gammaproteobacteria</taxon>
        <taxon>Pseudomonadales</taxon>
        <taxon>Pseudomonadaceae</taxon>
        <taxon>Pseudomonas</taxon>
    </lineage>
</organism>
<dbReference type="InterPro" id="IPR058240">
    <property type="entry name" value="rSAM_sf"/>
</dbReference>
<dbReference type="SFLD" id="SFLDG01067">
    <property type="entry name" value="SPASM/twitch_domain_containing"/>
    <property type="match status" value="1"/>
</dbReference>
<dbReference type="InterPro" id="IPR000385">
    <property type="entry name" value="MoaA_NifB_PqqE_Fe-S-bd_CS"/>
</dbReference>
<dbReference type="EMBL" id="BMNW01000006">
    <property type="protein sequence ID" value="GGM16599.1"/>
    <property type="molecule type" value="Genomic_DNA"/>
</dbReference>
<comment type="function">
    <text evidence="12">Catalyzes the cyclization of GTP to (8S)-3',8-cyclo-7,8-dihydroguanosine 5'-triphosphate.</text>
</comment>
<dbReference type="InterPro" id="IPR050105">
    <property type="entry name" value="MoCo_biosynth_MoaA/MoaC"/>
</dbReference>
<evidence type="ECO:0000256" key="11">
    <source>
        <dbReference type="ARBA" id="ARBA00048697"/>
    </source>
</evidence>
<dbReference type="PANTHER" id="PTHR22960:SF0">
    <property type="entry name" value="MOLYBDENUM COFACTOR BIOSYNTHESIS PROTEIN 1"/>
    <property type="match status" value="1"/>
</dbReference>
<reference evidence="15" key="1">
    <citation type="journal article" date="2019" name="Int. J. Syst. Evol. Microbiol.">
        <title>The Global Catalogue of Microorganisms (GCM) 10K type strain sequencing project: providing services to taxonomists for standard genome sequencing and annotation.</title>
        <authorList>
            <consortium name="The Broad Institute Genomics Platform"/>
            <consortium name="The Broad Institute Genome Sequencing Center for Infectious Disease"/>
            <person name="Wu L."/>
            <person name="Ma J."/>
        </authorList>
    </citation>
    <scope>NUCLEOTIDE SEQUENCE [LARGE SCALE GENOMIC DNA]</scope>
    <source>
        <strain evidence="15">JCM 13501</strain>
    </source>
</reference>
<comment type="catalytic activity">
    <reaction evidence="11 12">
        <text>GTP + AH2 + S-adenosyl-L-methionine = (8S)-3',8-cyclo-7,8-dihydroguanosine 5'-triphosphate + 5'-deoxyadenosine + L-methionine + A + H(+)</text>
        <dbReference type="Rhea" id="RHEA:49576"/>
        <dbReference type="ChEBI" id="CHEBI:13193"/>
        <dbReference type="ChEBI" id="CHEBI:15378"/>
        <dbReference type="ChEBI" id="CHEBI:17319"/>
        <dbReference type="ChEBI" id="CHEBI:17499"/>
        <dbReference type="ChEBI" id="CHEBI:37565"/>
        <dbReference type="ChEBI" id="CHEBI:57844"/>
        <dbReference type="ChEBI" id="CHEBI:59789"/>
        <dbReference type="ChEBI" id="CHEBI:131766"/>
        <dbReference type="EC" id="4.1.99.22"/>
    </reaction>
</comment>
<evidence type="ECO:0000256" key="6">
    <source>
        <dbReference type="ARBA" id="ARBA00023004"/>
    </source>
</evidence>
<evidence type="ECO:0000256" key="7">
    <source>
        <dbReference type="ARBA" id="ARBA00023014"/>
    </source>
</evidence>
<evidence type="ECO:0000256" key="1">
    <source>
        <dbReference type="ARBA" id="ARBA00012167"/>
    </source>
</evidence>
<name>A0ABQ2GX97_9PSED</name>
<feature type="binding site" evidence="12">
    <location>
        <position position="271"/>
    </location>
    <ligand>
        <name>[4Fe-4S] cluster</name>
        <dbReference type="ChEBI" id="CHEBI:49883"/>
        <label>2</label>
        <note>4Fe-4S-substrate</note>
    </ligand>
</feature>
<evidence type="ECO:0000313" key="14">
    <source>
        <dbReference type="EMBL" id="GGM16599.1"/>
    </source>
</evidence>
<evidence type="ECO:0000256" key="10">
    <source>
        <dbReference type="ARBA" id="ARBA00023239"/>
    </source>
</evidence>
<protein>
    <recommendedName>
        <fullName evidence="1 12">GTP 3',8-cyclase</fullName>
        <ecNumber evidence="1 12">4.1.99.22</ecNumber>
    </recommendedName>
    <alternativeName>
        <fullName evidence="12">Molybdenum cofactor biosynthesis protein A</fullName>
    </alternativeName>
</protein>
<feature type="binding site" evidence="12">
    <location>
        <position position="257"/>
    </location>
    <ligand>
        <name>[4Fe-4S] cluster</name>
        <dbReference type="ChEBI" id="CHEBI:49883"/>
        <label>2</label>
        <note>4Fe-4S-substrate</note>
    </ligand>
</feature>
<dbReference type="SFLD" id="SFLDS00029">
    <property type="entry name" value="Radical_SAM"/>
    <property type="match status" value="1"/>
</dbReference>
<keyword evidence="8 12" id="KW-0342">GTP-binding</keyword>
<evidence type="ECO:0000256" key="5">
    <source>
        <dbReference type="ARBA" id="ARBA00022741"/>
    </source>
</evidence>
<dbReference type="PANTHER" id="PTHR22960">
    <property type="entry name" value="MOLYBDOPTERIN COFACTOR SYNTHESIS PROTEIN A"/>
    <property type="match status" value="1"/>
</dbReference>
<feature type="binding site" evidence="12">
    <location>
        <position position="119"/>
    </location>
    <ligand>
        <name>S-adenosyl-L-methionine</name>
        <dbReference type="ChEBI" id="CHEBI:59789"/>
    </ligand>
</feature>
<dbReference type="SFLD" id="SFLDG01386">
    <property type="entry name" value="main_SPASM_domain-containing"/>
    <property type="match status" value="1"/>
</dbReference>
<dbReference type="SUPFAM" id="SSF102114">
    <property type="entry name" value="Radical SAM enzymes"/>
    <property type="match status" value="1"/>
</dbReference>
<dbReference type="InterPro" id="IPR013785">
    <property type="entry name" value="Aldolase_TIM"/>
</dbReference>
<feature type="binding site" evidence="12">
    <location>
        <position position="95"/>
    </location>
    <ligand>
        <name>GTP</name>
        <dbReference type="ChEBI" id="CHEBI:37565"/>
    </ligand>
</feature>
<keyword evidence="4 12" id="KW-0479">Metal-binding</keyword>
<feature type="binding site" evidence="12">
    <location>
        <position position="26"/>
    </location>
    <ligand>
        <name>[4Fe-4S] cluster</name>
        <dbReference type="ChEBI" id="CHEBI:49883"/>
        <label>1</label>
        <note>4Fe-4S-S-AdoMet</note>
    </ligand>
</feature>
<dbReference type="Proteomes" id="UP000616499">
    <property type="component" value="Unassembled WGS sequence"/>
</dbReference>
<feature type="binding site" evidence="12">
    <location>
        <position position="29"/>
    </location>
    <ligand>
        <name>[4Fe-4S] cluster</name>
        <dbReference type="ChEBI" id="CHEBI:49883"/>
        <label>1</label>
        <note>4Fe-4S-S-AdoMet</note>
    </ligand>
</feature>
<feature type="binding site" evidence="12">
    <location>
        <position position="22"/>
    </location>
    <ligand>
        <name>[4Fe-4S] cluster</name>
        <dbReference type="ChEBI" id="CHEBI:49883"/>
        <label>1</label>
        <note>4Fe-4S-S-AdoMet</note>
    </ligand>
</feature>
<dbReference type="SMART" id="SM00729">
    <property type="entry name" value="Elp3"/>
    <property type="match status" value="1"/>
</dbReference>
<dbReference type="Pfam" id="PF06463">
    <property type="entry name" value="Mob_synth_C"/>
    <property type="match status" value="1"/>
</dbReference>
<feature type="binding site" evidence="12">
    <location>
        <position position="68"/>
    </location>
    <ligand>
        <name>S-adenosyl-L-methionine</name>
        <dbReference type="ChEBI" id="CHEBI:59789"/>
    </ligand>
</feature>
<evidence type="ECO:0000256" key="9">
    <source>
        <dbReference type="ARBA" id="ARBA00023150"/>
    </source>
</evidence>
<evidence type="ECO:0000256" key="12">
    <source>
        <dbReference type="HAMAP-Rule" id="MF_01225"/>
    </source>
</evidence>
<dbReference type="InterPro" id="IPR007197">
    <property type="entry name" value="rSAM"/>
</dbReference>
<keyword evidence="3 12" id="KW-0949">S-adenosyl-L-methionine</keyword>
<comment type="pathway">
    <text evidence="12">Cofactor biosynthesis; molybdopterin biosynthesis.</text>
</comment>
<dbReference type="HAMAP" id="MF_01225_B">
    <property type="entry name" value="MoaA_B"/>
    <property type="match status" value="1"/>
</dbReference>
<comment type="subunit">
    <text evidence="12">Monomer and homodimer.</text>
</comment>
<feature type="domain" description="Radical SAM core" evidence="13">
    <location>
        <begin position="6"/>
        <end position="230"/>
    </location>
</feature>
<dbReference type="InterPro" id="IPR013483">
    <property type="entry name" value="MoaA"/>
</dbReference>
<keyword evidence="5 12" id="KW-0547">Nucleotide-binding</keyword>
<evidence type="ECO:0000313" key="15">
    <source>
        <dbReference type="Proteomes" id="UP000616499"/>
    </source>
</evidence>
<dbReference type="EC" id="4.1.99.22" evidence="1 12"/>
<comment type="similarity">
    <text evidence="12">Belongs to the radical SAM superfamily. MoaA family.</text>
</comment>
<keyword evidence="2 12" id="KW-0004">4Fe-4S</keyword>
<sequence length="328" mass="36932">MDLKDGFGRRINYLRLSVTDRCDFRCLYCMAEKMTFLPRAQILSLEELYRLARIFVGQGVRKIRLTGGEPLIRPGIVELCHDIAKLSGLEELVMTTNGTQLTRLATPLAEAGVKRLNISLDSLDPIRFKTITRIGNLGHVLQGIESAQKAGFQRIKLNCVVMNGRNADEILNLVDFALSNRLDISFIEEMPLGRVGGLRQERFCSNDEVRAKIEERYSLIHSAEQSGGPARYVRIPAYPHSRIGFISPHSQNFCSSCNRLRVTVEGRLLLCLGHEKALDLKQLMRRYPESDGRVIDAIHTVLAQKPLRHEFSLSGDPQVLRFMNVSGG</sequence>
<dbReference type="PROSITE" id="PS01305">
    <property type="entry name" value="MOAA_NIFB_PQQE"/>
    <property type="match status" value="1"/>
</dbReference>
<feature type="binding site" evidence="12">
    <location>
        <position position="15"/>
    </location>
    <ligand>
        <name>GTP</name>
        <dbReference type="ChEBI" id="CHEBI:37565"/>
    </ligand>
</feature>
<dbReference type="Gene3D" id="3.20.20.70">
    <property type="entry name" value="Aldolase class I"/>
    <property type="match status" value="1"/>
</dbReference>
<dbReference type="Pfam" id="PF04055">
    <property type="entry name" value="Radical_SAM"/>
    <property type="match status" value="1"/>
</dbReference>
<keyword evidence="15" id="KW-1185">Reference proteome</keyword>
<dbReference type="CDD" id="cd21117">
    <property type="entry name" value="Twitch_MoaA"/>
    <property type="match status" value="1"/>
</dbReference>
<dbReference type="NCBIfam" id="TIGR02666">
    <property type="entry name" value="moaA"/>
    <property type="match status" value="1"/>
</dbReference>
<feature type="binding site" evidence="12">
    <location>
        <position position="156"/>
    </location>
    <ligand>
        <name>GTP</name>
        <dbReference type="ChEBI" id="CHEBI:37565"/>
    </ligand>
</feature>
<dbReference type="InterPro" id="IPR040064">
    <property type="entry name" value="MoaA-like"/>
</dbReference>
<comment type="cofactor">
    <cofactor evidence="12">
        <name>[4Fe-4S] cluster</name>
        <dbReference type="ChEBI" id="CHEBI:49883"/>
    </cofactor>
    <text evidence="12">Binds 2 [4Fe-4S] clusters. Binds 1 [4Fe-4S] cluster coordinated with 3 cysteines and an exchangeable S-adenosyl-L-methionine and 1 [4Fe-4S] cluster coordinated with 3 cysteines and the GTP-derived substrate.</text>
</comment>
<keyword evidence="6 12" id="KW-0408">Iron</keyword>
<evidence type="ECO:0000256" key="4">
    <source>
        <dbReference type="ARBA" id="ARBA00022723"/>
    </source>
</evidence>
<dbReference type="PROSITE" id="PS51918">
    <property type="entry name" value="RADICAL_SAM"/>
    <property type="match status" value="1"/>
</dbReference>